<dbReference type="Pfam" id="PF06342">
    <property type="entry name" value="DUF1057"/>
    <property type="match status" value="2"/>
</dbReference>
<evidence type="ECO:0008006" key="3">
    <source>
        <dbReference type="Google" id="ProtNLM"/>
    </source>
</evidence>
<keyword evidence="2" id="KW-1185">Reference proteome</keyword>
<comment type="caution">
    <text evidence="1">The sequence shown here is derived from an EMBL/GenBank/DDBJ whole genome shotgun (WGS) entry which is preliminary data.</text>
</comment>
<evidence type="ECO:0000313" key="1">
    <source>
        <dbReference type="EMBL" id="PAV71268.1"/>
    </source>
</evidence>
<dbReference type="SUPFAM" id="SSF53474">
    <property type="entry name" value="alpha/beta-Hydrolases"/>
    <property type="match status" value="1"/>
</dbReference>
<dbReference type="PANTHER" id="PTHR47533:SF6">
    <property type="entry name" value="PROTEIN CBG08091"/>
    <property type="match status" value="1"/>
</dbReference>
<accession>A0A2A2KBK0</accession>
<gene>
    <name evidence="1" type="ORF">WR25_03061</name>
</gene>
<dbReference type="OrthoDB" id="6431331at2759"/>
<dbReference type="PANTHER" id="PTHR47533">
    <property type="entry name" value="PROTEIN CBG21859"/>
    <property type="match status" value="1"/>
</dbReference>
<proteinExistence type="predicted"/>
<reference evidence="1 2" key="1">
    <citation type="journal article" date="2017" name="Curr. Biol.">
        <title>Genome architecture and evolution of a unichromosomal asexual nematode.</title>
        <authorList>
            <person name="Fradin H."/>
            <person name="Zegar C."/>
            <person name="Gutwein M."/>
            <person name="Lucas J."/>
            <person name="Kovtun M."/>
            <person name="Corcoran D."/>
            <person name="Baugh L.R."/>
            <person name="Kiontke K."/>
            <person name="Gunsalus K."/>
            <person name="Fitch D.H."/>
            <person name="Piano F."/>
        </authorList>
    </citation>
    <scope>NUCLEOTIDE SEQUENCE [LARGE SCALE GENOMIC DNA]</scope>
    <source>
        <strain evidence="1">PF1309</strain>
    </source>
</reference>
<dbReference type="InterPro" id="IPR010463">
    <property type="entry name" value="DUF1057"/>
</dbReference>
<protein>
    <recommendedName>
        <fullName evidence="3">AB hydrolase-1 domain-containing protein</fullName>
    </recommendedName>
</protein>
<dbReference type="Gene3D" id="3.40.50.1820">
    <property type="entry name" value="alpha/beta hydrolase"/>
    <property type="match status" value="1"/>
</dbReference>
<dbReference type="EMBL" id="LIAE01009093">
    <property type="protein sequence ID" value="PAV71268.1"/>
    <property type="molecule type" value="Genomic_DNA"/>
</dbReference>
<dbReference type="AlphaFoldDB" id="A0A2A2KBK0"/>
<evidence type="ECO:0000313" key="2">
    <source>
        <dbReference type="Proteomes" id="UP000218231"/>
    </source>
</evidence>
<name>A0A2A2KBK0_9BILA</name>
<dbReference type="Proteomes" id="UP000218231">
    <property type="component" value="Unassembled WGS sequence"/>
</dbReference>
<sequence>MSSNGVKLLKTIVPFVNKKGTPLHCEAFYQDTMPEGSSVGTVIALHGAPGSHKDFKYFYPHLHPSIRFVGLNFPGFGHTNCSDPQNFDNVERQSFVKSMVIALKLAQDPERCRDKSLLTDWKMKIYEDKKVIFMGHSRGCENALFSAVDFGGYGFVMLNPIGLRPHRGIRPALALKMMTELYDFPGGRFIMKPINKKIYDILKIKVSDGDQAYKCVRTMRTVALADQGPYIEKANERNLKILYLYAGKDFLIENEIQEEAAKRYKLNRITSTEKTPEEEEKLLKLVSQGFVKGENGYSIFFANDTHYLNKDRAKFTAQCVSAMFGIS</sequence>
<organism evidence="1 2">
    <name type="scientific">Diploscapter pachys</name>
    <dbReference type="NCBI Taxonomy" id="2018661"/>
    <lineage>
        <taxon>Eukaryota</taxon>
        <taxon>Metazoa</taxon>
        <taxon>Ecdysozoa</taxon>
        <taxon>Nematoda</taxon>
        <taxon>Chromadorea</taxon>
        <taxon>Rhabditida</taxon>
        <taxon>Rhabditina</taxon>
        <taxon>Rhabditomorpha</taxon>
        <taxon>Rhabditoidea</taxon>
        <taxon>Rhabditidae</taxon>
        <taxon>Diploscapter</taxon>
    </lineage>
</organism>
<dbReference type="InterPro" id="IPR029058">
    <property type="entry name" value="AB_hydrolase_fold"/>
</dbReference>